<dbReference type="GO" id="GO:0000215">
    <property type="term" value="F:tRNA 2'-phosphotransferase activity"/>
    <property type="evidence" value="ECO:0007669"/>
    <property type="project" value="UniProtKB-EC"/>
</dbReference>
<dbReference type="GO" id="GO:0003676">
    <property type="term" value="F:nucleic acid binding"/>
    <property type="evidence" value="ECO:0007669"/>
    <property type="project" value="UniProtKB-UniRule"/>
</dbReference>
<dbReference type="Gene3D" id="3.20.170.30">
    <property type="match status" value="1"/>
</dbReference>
<dbReference type="AlphaFoldDB" id="A0A812V644"/>
<dbReference type="Gene3D" id="3.30.1370.50">
    <property type="entry name" value="R3H-like domain"/>
    <property type="match status" value="1"/>
</dbReference>
<evidence type="ECO:0000256" key="5">
    <source>
        <dbReference type="ARBA" id="ARBA00023027"/>
    </source>
</evidence>
<dbReference type="InterPro" id="IPR042080">
    <property type="entry name" value="RNA_2'-PTrans_N"/>
</dbReference>
<dbReference type="Gene3D" id="1.10.10.970">
    <property type="entry name" value="RNA 2'-phosphotransferase, Tpt1/KptA family, N-terminal domain"/>
    <property type="match status" value="1"/>
</dbReference>
<dbReference type="OrthoDB" id="419694at2759"/>
<dbReference type="InterPro" id="IPR002745">
    <property type="entry name" value="Ptrans_KptA/Tpt1"/>
</dbReference>
<comment type="catalytic activity">
    <reaction evidence="6">
        <text>2'-phospho-[ligated tRNA] + NAD(+) = mature tRNA + ADP-alpha-D-ribose 1'',2''-cyclic phosphate + nicotinamide</text>
        <dbReference type="Rhea" id="RHEA:23324"/>
        <dbReference type="Rhea" id="RHEA-COMP:11106"/>
        <dbReference type="Rhea" id="RHEA-COMP:11107"/>
        <dbReference type="ChEBI" id="CHEBI:17154"/>
        <dbReference type="ChEBI" id="CHEBI:57540"/>
        <dbReference type="ChEBI" id="CHEBI:76596"/>
        <dbReference type="ChEBI" id="CHEBI:82883"/>
        <dbReference type="ChEBI" id="CHEBI:85027"/>
        <dbReference type="EC" id="2.7.1.160"/>
    </reaction>
</comment>
<evidence type="ECO:0000256" key="1">
    <source>
        <dbReference type="ARBA" id="ARBA00003343"/>
    </source>
</evidence>
<dbReference type="InterPro" id="IPR042081">
    <property type="entry name" value="RNA_2'-PTrans_C"/>
</dbReference>
<dbReference type="EMBL" id="CAJNIZ010040202">
    <property type="protein sequence ID" value="CAE7600447.1"/>
    <property type="molecule type" value="Genomic_DNA"/>
</dbReference>
<organism evidence="9 10">
    <name type="scientific">Symbiodinium pilosum</name>
    <name type="common">Dinoflagellate</name>
    <dbReference type="NCBI Taxonomy" id="2952"/>
    <lineage>
        <taxon>Eukaryota</taxon>
        <taxon>Sar</taxon>
        <taxon>Alveolata</taxon>
        <taxon>Dinophyceae</taxon>
        <taxon>Suessiales</taxon>
        <taxon>Symbiodiniaceae</taxon>
        <taxon>Symbiodinium</taxon>
    </lineage>
</organism>
<dbReference type="SUPFAM" id="SSF82708">
    <property type="entry name" value="R3H domain"/>
    <property type="match status" value="1"/>
</dbReference>
<evidence type="ECO:0000256" key="4">
    <source>
        <dbReference type="ARBA" id="ARBA00022679"/>
    </source>
</evidence>
<reference evidence="9" key="1">
    <citation type="submission" date="2021-02" db="EMBL/GenBank/DDBJ databases">
        <authorList>
            <person name="Dougan E. K."/>
            <person name="Rhodes N."/>
            <person name="Thang M."/>
            <person name="Chan C."/>
        </authorList>
    </citation>
    <scope>NUCLEOTIDE SEQUENCE</scope>
</reference>
<dbReference type="InterPro" id="IPR001374">
    <property type="entry name" value="R3H_dom"/>
</dbReference>
<evidence type="ECO:0000256" key="7">
    <source>
        <dbReference type="SAM" id="MobiDB-lite"/>
    </source>
</evidence>
<dbReference type="EC" id="2.7.1.160" evidence="3"/>
<evidence type="ECO:0000256" key="6">
    <source>
        <dbReference type="ARBA" id="ARBA00047949"/>
    </source>
</evidence>
<name>A0A812V644_SYMPI</name>
<keyword evidence="10" id="KW-1185">Reference proteome</keyword>
<dbReference type="SUPFAM" id="SSF56399">
    <property type="entry name" value="ADP-ribosylation"/>
    <property type="match status" value="1"/>
</dbReference>
<dbReference type="PANTHER" id="PTHR12684:SF2">
    <property type="entry name" value="TRNA 2'-PHOSPHOTRANSFERASE 1"/>
    <property type="match status" value="1"/>
</dbReference>
<dbReference type="Proteomes" id="UP000649617">
    <property type="component" value="Unassembled WGS sequence"/>
</dbReference>
<comment type="similarity">
    <text evidence="2">Belongs to the KptA/TPT1 family.</text>
</comment>
<protein>
    <recommendedName>
        <fullName evidence="3">2'-phosphotransferase</fullName>
        <ecNumber evidence="3">2.7.1.160</ecNumber>
    </recommendedName>
</protein>
<dbReference type="PROSITE" id="PS51061">
    <property type="entry name" value="R3H"/>
    <property type="match status" value="1"/>
</dbReference>
<dbReference type="InterPro" id="IPR036867">
    <property type="entry name" value="R3H_dom_sf"/>
</dbReference>
<evidence type="ECO:0000256" key="3">
    <source>
        <dbReference type="ARBA" id="ARBA00012007"/>
    </source>
</evidence>
<evidence type="ECO:0000313" key="9">
    <source>
        <dbReference type="EMBL" id="CAE7600447.1"/>
    </source>
</evidence>
<dbReference type="Pfam" id="PF01885">
    <property type="entry name" value="PTS_2-RNA"/>
    <property type="match status" value="1"/>
</dbReference>
<comment type="caution">
    <text evidence="9">The sequence shown here is derived from an EMBL/GenBank/DDBJ whole genome shotgun (WGS) entry which is preliminary data.</text>
</comment>
<evidence type="ECO:0000256" key="2">
    <source>
        <dbReference type="ARBA" id="ARBA00009836"/>
    </source>
</evidence>
<comment type="function">
    <text evidence="1">Catalyzes the last step of tRNA splicing, the transfer of the splice junction 2'-phosphate from ligated tRNA to NAD to produce ADP-ribose 1''-2'' cyclic phosphate.</text>
</comment>
<evidence type="ECO:0000259" key="8">
    <source>
        <dbReference type="PROSITE" id="PS51061"/>
    </source>
</evidence>
<feature type="region of interest" description="Disordered" evidence="7">
    <location>
        <begin position="1"/>
        <end position="21"/>
    </location>
</feature>
<proteinExistence type="inferred from homology"/>
<dbReference type="PANTHER" id="PTHR12684">
    <property type="entry name" value="PUTATIVE PHOSPHOTRANSFERASE"/>
    <property type="match status" value="1"/>
</dbReference>
<keyword evidence="4" id="KW-0808">Transferase</keyword>
<dbReference type="GO" id="GO:0006388">
    <property type="term" value="P:tRNA splicing, via endonucleolytic cleavage and ligation"/>
    <property type="evidence" value="ECO:0007669"/>
    <property type="project" value="TreeGrafter"/>
</dbReference>
<keyword evidence="5" id="KW-0520">NAD</keyword>
<sequence>MEETPAKQRSAKAAAPRRGQSKTQLTDYILKELEKLTEGIDFLIFPAELNAAERKHAHEVVKSQKLMSVSTGSGEVRQLQVFRPGTKKVRADAHLLIQREEQLSRKLSSLLRHSAEQRGIGMLQDGYAPLSTVLGLREFSRFKHTAEEVEELVEKDAKKRFELTRKAGEMWIRATQGHTMRSVKDDALLRPLGIQEAAEVESCVHGTYLLVWEEILRSGGLCRMARNHIHFTTCTTRNAEVSGMRSDCEVVIYISLTRAIAAGLHFFRSTNGVVLTPGDERGMVSIKHFEKVIALRDGSILWPDVQGASTTATSSLAHDGATATPPIKVNLSCQNTDAEEEDEEVVCFSKPLLHMYI</sequence>
<gene>
    <name evidence="9" type="primary">TRPT1</name>
    <name evidence="9" type="ORF">SPIL2461_LOCUS15941</name>
</gene>
<accession>A0A812V644</accession>
<evidence type="ECO:0000313" key="10">
    <source>
        <dbReference type="Proteomes" id="UP000649617"/>
    </source>
</evidence>
<feature type="domain" description="R3H" evidence="8">
    <location>
        <begin position="19"/>
        <end position="85"/>
    </location>
</feature>